<dbReference type="SUPFAM" id="SSF54637">
    <property type="entry name" value="Thioesterase/thiol ester dehydrase-isomerase"/>
    <property type="match status" value="1"/>
</dbReference>
<gene>
    <name evidence="3" type="ORF">NQU55_08005</name>
</gene>
<evidence type="ECO:0000256" key="1">
    <source>
        <dbReference type="ARBA" id="ARBA00005254"/>
    </source>
</evidence>
<keyword evidence="4" id="KW-1185">Reference proteome</keyword>
<name>A0A9X2RN80_9ACTN</name>
<reference evidence="3" key="1">
    <citation type="submission" date="2022-06" db="EMBL/GenBank/DDBJ databases">
        <title>WGS of actinobacteria.</title>
        <authorList>
            <person name="Thawai C."/>
        </authorList>
    </citation>
    <scope>NUCLEOTIDE SEQUENCE</scope>
    <source>
        <strain evidence="3">AA8</strain>
    </source>
</reference>
<dbReference type="Proteomes" id="UP001142374">
    <property type="component" value="Unassembled WGS sequence"/>
</dbReference>
<protein>
    <submittedName>
        <fullName evidence="3">MaoC family dehydratase</fullName>
    </submittedName>
</protein>
<proteinExistence type="inferred from homology"/>
<organism evidence="3 4">
    <name type="scientific">Streptomyces telluris</name>
    <dbReference type="NCBI Taxonomy" id="2720021"/>
    <lineage>
        <taxon>Bacteria</taxon>
        <taxon>Bacillati</taxon>
        <taxon>Actinomycetota</taxon>
        <taxon>Actinomycetes</taxon>
        <taxon>Kitasatosporales</taxon>
        <taxon>Streptomycetaceae</taxon>
        <taxon>Streptomyces</taxon>
    </lineage>
</organism>
<dbReference type="EMBL" id="JANIID010000005">
    <property type="protein sequence ID" value="MCQ8769725.1"/>
    <property type="molecule type" value="Genomic_DNA"/>
</dbReference>
<accession>A0A9X2RN80</accession>
<feature type="domain" description="MaoC-like" evidence="2">
    <location>
        <begin position="20"/>
        <end position="112"/>
    </location>
</feature>
<dbReference type="AlphaFoldDB" id="A0A9X2RN80"/>
<dbReference type="InterPro" id="IPR002539">
    <property type="entry name" value="MaoC-like_dom"/>
</dbReference>
<dbReference type="CDD" id="cd03454">
    <property type="entry name" value="YdeM"/>
    <property type="match status" value="1"/>
</dbReference>
<dbReference type="Gene3D" id="3.10.129.10">
    <property type="entry name" value="Hotdog Thioesterase"/>
    <property type="match status" value="1"/>
</dbReference>
<comment type="similarity">
    <text evidence="1">Belongs to the enoyl-CoA hydratase/isomerase family.</text>
</comment>
<evidence type="ECO:0000313" key="3">
    <source>
        <dbReference type="EMBL" id="MCQ8769725.1"/>
    </source>
</evidence>
<evidence type="ECO:0000313" key="4">
    <source>
        <dbReference type="Proteomes" id="UP001142374"/>
    </source>
</evidence>
<dbReference type="RefSeq" id="WP_168091016.1">
    <property type="nucleotide sequence ID" value="NZ_JAATER010000010.1"/>
</dbReference>
<sequence>MGRFLHAEDYETGTRHDLGTHKVTAEEITAFGRTYDPQPYHVDEEAGRASAFGGLIASGWNTAAIWMRLYVTTLLPDAAAAGTVEGSPGVDEVRFLHPVRPGDVLNGTCEILGSLPSLSAPDFRIVRNRGRLVNADGTEVLTLILNARFRCRPKNS</sequence>
<comment type="caution">
    <text evidence="3">The sequence shown here is derived from an EMBL/GenBank/DDBJ whole genome shotgun (WGS) entry which is preliminary data.</text>
</comment>
<evidence type="ECO:0000259" key="2">
    <source>
        <dbReference type="Pfam" id="PF01575"/>
    </source>
</evidence>
<dbReference type="Pfam" id="PF01575">
    <property type="entry name" value="MaoC_dehydratas"/>
    <property type="match status" value="1"/>
</dbReference>
<dbReference type="InterPro" id="IPR029069">
    <property type="entry name" value="HotDog_dom_sf"/>
</dbReference>